<dbReference type="OMA" id="ANCWICE"/>
<feature type="compositionally biased region" description="Polar residues" evidence="1">
    <location>
        <begin position="10"/>
        <end position="22"/>
    </location>
</feature>
<dbReference type="OrthoDB" id="6505565at2759"/>
<proteinExistence type="predicted"/>
<feature type="region of interest" description="Disordered" evidence="1">
    <location>
        <begin position="103"/>
        <end position="130"/>
    </location>
</feature>
<evidence type="ECO:0000313" key="2">
    <source>
        <dbReference type="Proteomes" id="UP000515146"/>
    </source>
</evidence>
<sequence>MSKRTKSDTRNASVSDSGTQRTSESSDSILEDLLHDPSIITDYNINQCCDILDLFKTIDKRSTNKFLGIIDVVSSAIREMAAKFNNMETMHNMLKEIKDNMDKNKNQHPSPSFAQIVKREPFPSPQPISRQEEKTIIIKPSNEAPPQIVENKIKNILKQAQNKIKINKIFSNQKCVIIKTPNDEQISESLINQINSHETTKDECNAYAPKMRDPTILVKNVSCETDLDNLPKEIVECNEELADSIKEIDFCFEMKHGDRTAKHMNVVLRVSPRVYHIITSKLNNRIYLNYQCCQIQTKLFVRQCQKCFQFNHKSNDCKNQIKCKSCGVDKNNNHSCQGNITCINCKNSVKHKNNTDHLPNTVQCPLYKLQLDRLYEQTKFLP</sequence>
<keyword evidence="2" id="KW-1185">Reference proteome</keyword>
<name>A0A6P6Y7P4_DERPT</name>
<reference evidence="3" key="1">
    <citation type="submission" date="2025-08" db="UniProtKB">
        <authorList>
            <consortium name="RefSeq"/>
        </authorList>
    </citation>
    <scope>IDENTIFICATION</scope>
    <source>
        <strain evidence="3">Airmid</strain>
    </source>
</reference>
<dbReference type="KEGG" id="dpte:113795434"/>
<protein>
    <submittedName>
        <fullName evidence="3">Uncharacterized protein LOC113795434</fullName>
    </submittedName>
</protein>
<feature type="region of interest" description="Disordered" evidence="1">
    <location>
        <begin position="1"/>
        <end position="26"/>
    </location>
</feature>
<gene>
    <name evidence="3" type="primary">LOC113795434</name>
</gene>
<evidence type="ECO:0000256" key="1">
    <source>
        <dbReference type="SAM" id="MobiDB-lite"/>
    </source>
</evidence>
<evidence type="ECO:0000313" key="3">
    <source>
        <dbReference type="RefSeq" id="XP_027201417.1"/>
    </source>
</evidence>
<dbReference type="Proteomes" id="UP000515146">
    <property type="component" value="Unplaced"/>
</dbReference>
<organism evidence="2 3">
    <name type="scientific">Dermatophagoides pteronyssinus</name>
    <name type="common">European house dust mite</name>
    <dbReference type="NCBI Taxonomy" id="6956"/>
    <lineage>
        <taxon>Eukaryota</taxon>
        <taxon>Metazoa</taxon>
        <taxon>Ecdysozoa</taxon>
        <taxon>Arthropoda</taxon>
        <taxon>Chelicerata</taxon>
        <taxon>Arachnida</taxon>
        <taxon>Acari</taxon>
        <taxon>Acariformes</taxon>
        <taxon>Sarcoptiformes</taxon>
        <taxon>Astigmata</taxon>
        <taxon>Psoroptidia</taxon>
        <taxon>Analgoidea</taxon>
        <taxon>Pyroglyphidae</taxon>
        <taxon>Dermatophagoidinae</taxon>
        <taxon>Dermatophagoides</taxon>
    </lineage>
</organism>
<dbReference type="RefSeq" id="XP_027201417.1">
    <property type="nucleotide sequence ID" value="XM_027345616.1"/>
</dbReference>
<dbReference type="AlphaFoldDB" id="A0A6P6Y7P4"/>
<accession>A0A6P6Y7P4</accession>
<dbReference type="InParanoid" id="A0A6P6Y7P4"/>